<feature type="domain" description="Integrase catalytic" evidence="1">
    <location>
        <begin position="116"/>
        <end position="221"/>
    </location>
</feature>
<dbReference type="InterPro" id="IPR001584">
    <property type="entry name" value="Integrase_cat-core"/>
</dbReference>
<sequence length="221" mass="24549">MGSQNKALKLLGISTGSWHNRIYGDNRKTTDPIPQKHRVQPQALTPEEVERIEKEISAGWERNLSTQQVCIECTDSGEHLGSLRTFERIAARMRARDGISAKPRAKRGARAVPVVVADRPDAAWSWDINDLPSPWVGVHFKAYAVTDIYSRKIVAHRVELKQCKDLAAQMFQQAFAQAIPGVVHADNGAAMIAGTTKKTLKAYGVTPSYSRPRVSNDNPFF</sequence>
<dbReference type="AlphaFoldDB" id="A0A7G5FEF2"/>
<dbReference type="Gene3D" id="3.30.420.10">
    <property type="entry name" value="Ribonuclease H-like superfamily/Ribonuclease H"/>
    <property type="match status" value="1"/>
</dbReference>
<gene>
    <name evidence="2" type="ORF">HW450_11770</name>
</gene>
<accession>A0A7G5FEF2</accession>
<keyword evidence="3" id="KW-1185">Reference proteome</keyword>
<reference evidence="2 3" key="1">
    <citation type="submission" date="2020-07" db="EMBL/GenBank/DDBJ databases">
        <title>non toxigenic Corynebacterium sp. nov from a clinical source.</title>
        <authorList>
            <person name="Bernier A.-M."/>
            <person name="Bernard K."/>
        </authorList>
    </citation>
    <scope>NUCLEOTIDE SEQUENCE [LARGE SCALE GENOMIC DNA]</scope>
    <source>
        <strain evidence="3">NML 93-0612</strain>
    </source>
</reference>
<dbReference type="GO" id="GO:0003676">
    <property type="term" value="F:nucleic acid binding"/>
    <property type="evidence" value="ECO:0007669"/>
    <property type="project" value="InterPro"/>
</dbReference>
<dbReference type="Pfam" id="PF00665">
    <property type="entry name" value="rve"/>
    <property type="match status" value="1"/>
</dbReference>
<evidence type="ECO:0000259" key="1">
    <source>
        <dbReference type="PROSITE" id="PS50994"/>
    </source>
</evidence>
<proteinExistence type="predicted"/>
<dbReference type="InterPro" id="IPR036397">
    <property type="entry name" value="RNaseH_sf"/>
</dbReference>
<evidence type="ECO:0000313" key="3">
    <source>
        <dbReference type="Proteomes" id="UP000515570"/>
    </source>
</evidence>
<organism evidence="2 3">
    <name type="scientific">Corynebacterium hindlerae</name>
    <dbReference type="NCBI Taxonomy" id="699041"/>
    <lineage>
        <taxon>Bacteria</taxon>
        <taxon>Bacillati</taxon>
        <taxon>Actinomycetota</taxon>
        <taxon>Actinomycetes</taxon>
        <taxon>Mycobacteriales</taxon>
        <taxon>Corynebacteriaceae</taxon>
        <taxon>Corynebacterium</taxon>
    </lineage>
</organism>
<dbReference type="EMBL" id="CP059833">
    <property type="protein sequence ID" value="QMV84993.1"/>
    <property type="molecule type" value="Genomic_DNA"/>
</dbReference>
<dbReference type="RefSeq" id="WP_182385800.1">
    <property type="nucleotide sequence ID" value="NZ_CP059833.1"/>
</dbReference>
<dbReference type="GO" id="GO:0015074">
    <property type="term" value="P:DNA integration"/>
    <property type="evidence" value="ECO:0007669"/>
    <property type="project" value="InterPro"/>
</dbReference>
<dbReference type="Proteomes" id="UP000515570">
    <property type="component" value="Chromosome"/>
</dbReference>
<evidence type="ECO:0000313" key="2">
    <source>
        <dbReference type="EMBL" id="QMV84993.1"/>
    </source>
</evidence>
<dbReference type="SUPFAM" id="SSF53098">
    <property type="entry name" value="Ribonuclease H-like"/>
    <property type="match status" value="1"/>
</dbReference>
<name>A0A7G5FEF2_9CORY</name>
<protein>
    <submittedName>
        <fullName evidence="2">Transposase family protein</fullName>
    </submittedName>
</protein>
<dbReference type="InterPro" id="IPR012337">
    <property type="entry name" value="RNaseH-like_sf"/>
</dbReference>
<dbReference type="PROSITE" id="PS50994">
    <property type="entry name" value="INTEGRASE"/>
    <property type="match status" value="1"/>
</dbReference>